<gene>
    <name evidence="5" type="ORF">JX265_007891</name>
</gene>
<evidence type="ECO:0000256" key="2">
    <source>
        <dbReference type="ARBA" id="ARBA00022801"/>
    </source>
</evidence>
<dbReference type="SUPFAM" id="SSF54637">
    <property type="entry name" value="Thioesterase/thiol ester dehydrase-isomerase"/>
    <property type="match status" value="2"/>
</dbReference>
<dbReference type="CDD" id="cd03445">
    <property type="entry name" value="Thioesterase_II_repeat2"/>
    <property type="match status" value="1"/>
</dbReference>
<accession>A0A9P9WJH9</accession>
<name>A0A9P9WJH9_9PEZI</name>
<evidence type="ECO:0000313" key="5">
    <source>
        <dbReference type="EMBL" id="KAI1866590.1"/>
    </source>
</evidence>
<evidence type="ECO:0008006" key="7">
    <source>
        <dbReference type="Google" id="ProtNLM"/>
    </source>
</evidence>
<dbReference type="AlphaFoldDB" id="A0A9P9WJH9"/>
<organism evidence="5 6">
    <name type="scientific">Neoarthrinium moseri</name>
    <dbReference type="NCBI Taxonomy" id="1658444"/>
    <lineage>
        <taxon>Eukaryota</taxon>
        <taxon>Fungi</taxon>
        <taxon>Dikarya</taxon>
        <taxon>Ascomycota</taxon>
        <taxon>Pezizomycotina</taxon>
        <taxon>Sordariomycetes</taxon>
        <taxon>Xylariomycetidae</taxon>
        <taxon>Amphisphaeriales</taxon>
        <taxon>Apiosporaceae</taxon>
        <taxon>Neoarthrinium</taxon>
    </lineage>
</organism>
<sequence>MATHSLLGVLTSVTPAPGSKPDIYTNEGSLIRQPVGEAAFGGSILSQAISAAYATVQPEFDVYSSQSSFLRPVTAKSKVNYHVERTADGRTFCTRAVRATQGGPCLYVATISFQKRSLARDNDSTLKYADPLPDFGGVRPYDIAKQDFQQIGFHVGEEDLEVSPPFDWRLLPFKSVRDPAQIRTHAFVRAELMSTRHASHLPAMALLSDISVLELSLFANWESVHEEIQALAMSTTLNSQISFHAPTAKIDEWMVCESGTSWAAGGRITIYQRFWNAATGELLMSCAQDAVIKRQQPQL</sequence>
<dbReference type="PANTHER" id="PTHR11066:SF34">
    <property type="entry name" value="ACYL-COENZYME A THIOESTERASE 8"/>
    <property type="match status" value="1"/>
</dbReference>
<dbReference type="PANTHER" id="PTHR11066">
    <property type="entry name" value="ACYL-COA THIOESTERASE"/>
    <property type="match status" value="1"/>
</dbReference>
<keyword evidence="2" id="KW-0378">Hydrolase</keyword>
<dbReference type="GO" id="GO:0006637">
    <property type="term" value="P:acyl-CoA metabolic process"/>
    <property type="evidence" value="ECO:0007669"/>
    <property type="project" value="InterPro"/>
</dbReference>
<dbReference type="Pfam" id="PF13622">
    <property type="entry name" value="4HBT_3"/>
    <property type="match status" value="1"/>
</dbReference>
<dbReference type="EMBL" id="JAFIMR010000020">
    <property type="protein sequence ID" value="KAI1866590.1"/>
    <property type="molecule type" value="Genomic_DNA"/>
</dbReference>
<proteinExistence type="inferred from homology"/>
<comment type="caution">
    <text evidence="5">The sequence shown here is derived from an EMBL/GenBank/DDBJ whole genome shotgun (WGS) entry which is preliminary data.</text>
</comment>
<dbReference type="GO" id="GO:0047617">
    <property type="term" value="F:fatty acyl-CoA hydrolase activity"/>
    <property type="evidence" value="ECO:0007669"/>
    <property type="project" value="InterPro"/>
</dbReference>
<dbReference type="InterPro" id="IPR003703">
    <property type="entry name" value="Acyl_CoA_thio"/>
</dbReference>
<dbReference type="GO" id="GO:0005782">
    <property type="term" value="C:peroxisomal matrix"/>
    <property type="evidence" value="ECO:0007669"/>
    <property type="project" value="UniProtKB-SubCell"/>
</dbReference>
<dbReference type="InterPro" id="IPR049449">
    <property type="entry name" value="TesB_ACOT8-like_N"/>
</dbReference>
<dbReference type="Gene3D" id="2.40.160.210">
    <property type="entry name" value="Acyl-CoA thioesterase, double hotdog domain"/>
    <property type="match status" value="1"/>
</dbReference>
<protein>
    <recommendedName>
        <fullName evidence="7">Acyl-CoA thioesterase II</fullName>
    </recommendedName>
</protein>
<keyword evidence="6" id="KW-1185">Reference proteome</keyword>
<dbReference type="CDD" id="cd03444">
    <property type="entry name" value="Thioesterase_II_repeat1"/>
    <property type="match status" value="1"/>
</dbReference>
<comment type="similarity">
    <text evidence="1">Belongs to the C/M/P thioester hydrolase family.</text>
</comment>
<dbReference type="Proteomes" id="UP000829685">
    <property type="component" value="Unassembled WGS sequence"/>
</dbReference>
<feature type="domain" description="Acyl-CoA thioesterase-like C-terminal" evidence="4">
    <location>
        <begin position="174"/>
        <end position="292"/>
    </location>
</feature>
<dbReference type="InterPro" id="IPR049450">
    <property type="entry name" value="ACOT8-like_C"/>
</dbReference>
<dbReference type="InterPro" id="IPR042171">
    <property type="entry name" value="Acyl-CoA_hotdog"/>
</dbReference>
<dbReference type="GO" id="GO:0009062">
    <property type="term" value="P:fatty acid catabolic process"/>
    <property type="evidence" value="ECO:0007669"/>
    <property type="project" value="TreeGrafter"/>
</dbReference>
<evidence type="ECO:0000256" key="1">
    <source>
        <dbReference type="ARBA" id="ARBA00006538"/>
    </source>
</evidence>
<evidence type="ECO:0000313" key="6">
    <source>
        <dbReference type="Proteomes" id="UP000829685"/>
    </source>
</evidence>
<dbReference type="Pfam" id="PF20789">
    <property type="entry name" value="4HBT_3C"/>
    <property type="match status" value="1"/>
</dbReference>
<reference evidence="5" key="1">
    <citation type="submission" date="2021-03" db="EMBL/GenBank/DDBJ databases">
        <title>Revisited historic fungal species revealed as producer of novel bioactive compounds through whole genome sequencing and comparative genomics.</title>
        <authorList>
            <person name="Vignolle G.A."/>
            <person name="Hochenegger N."/>
            <person name="Mach R.L."/>
            <person name="Mach-Aigner A.R."/>
            <person name="Javad Rahimi M."/>
            <person name="Salim K.A."/>
            <person name="Chan C.M."/>
            <person name="Lim L.B.L."/>
            <person name="Cai F."/>
            <person name="Druzhinina I.S."/>
            <person name="U'Ren J.M."/>
            <person name="Derntl C."/>
        </authorList>
    </citation>
    <scope>NUCLEOTIDE SEQUENCE</scope>
    <source>
        <strain evidence="5">TUCIM 5799</strain>
    </source>
</reference>
<evidence type="ECO:0000259" key="4">
    <source>
        <dbReference type="Pfam" id="PF20789"/>
    </source>
</evidence>
<dbReference type="InterPro" id="IPR029069">
    <property type="entry name" value="HotDog_dom_sf"/>
</dbReference>
<evidence type="ECO:0000259" key="3">
    <source>
        <dbReference type="Pfam" id="PF13622"/>
    </source>
</evidence>
<feature type="domain" description="Acyl-CoA thioesterase-like N-terminal HotDog" evidence="3">
    <location>
        <begin position="34"/>
        <end position="114"/>
    </location>
</feature>